<organism evidence="6 7">
    <name type="scientific">Lactiplantibacillus plajomi</name>
    <dbReference type="NCBI Taxonomy" id="1457217"/>
    <lineage>
        <taxon>Bacteria</taxon>
        <taxon>Bacillati</taxon>
        <taxon>Bacillota</taxon>
        <taxon>Bacilli</taxon>
        <taxon>Lactobacillales</taxon>
        <taxon>Lactobacillaceae</taxon>
        <taxon>Lactiplantibacillus</taxon>
    </lineage>
</organism>
<evidence type="ECO:0000259" key="5">
    <source>
        <dbReference type="Pfam" id="PF22820"/>
    </source>
</evidence>
<evidence type="ECO:0000313" key="6">
    <source>
        <dbReference type="EMBL" id="MFC0424440.1"/>
    </source>
</evidence>
<feature type="domain" description="TcaA 4th" evidence="5">
    <location>
        <begin position="276"/>
        <end position="345"/>
    </location>
</feature>
<name>A0ABV6K869_9LACO</name>
<gene>
    <name evidence="6" type="ORF">ACFFGS_09945</name>
</gene>
<evidence type="ECO:0000259" key="4">
    <source>
        <dbReference type="Pfam" id="PF22813"/>
    </source>
</evidence>
<dbReference type="RefSeq" id="WP_137644994.1">
    <property type="nucleotide sequence ID" value="NZ_BAABRM010000010.1"/>
</dbReference>
<dbReference type="Pfam" id="PF22813">
    <property type="entry name" value="TcaA_2nd"/>
    <property type="match status" value="1"/>
</dbReference>
<dbReference type="Pfam" id="PF13240">
    <property type="entry name" value="Zn_Ribbon_1"/>
    <property type="match status" value="1"/>
</dbReference>
<keyword evidence="2" id="KW-0472">Membrane</keyword>
<proteinExistence type="predicted"/>
<evidence type="ECO:0000259" key="3">
    <source>
        <dbReference type="Pfam" id="PF13240"/>
    </source>
</evidence>
<accession>A0ABV6K869</accession>
<sequence>MKPNQRFYQAADDRQARQFCPNCGQPVNPGAAFCGHCGAQLGVASEPQSAAATDSSSSASQETARATTTVGQRQTAPQRRRMPKWLGALLAILVVALVAAYLVGRNYFAPGKQLERDITAIQSHQKGVAKQFTSSDPSLKITSKTIDPLLTHFDNNKQALARFRSQLKSQKFTNDGLFEFKKTGKQWLLFDQYKIQVKPVYASLTTNHDDVQLKINGKRVATSNSDDYSYKAGPLVPGDYQLSAVGTVSDTELKNTNTYYLNGKQSSYDLSLRTISFNVVGTPGTSVYLNNKSFGTIGDDGNLAIEDAAWSSDLELVGKYPVKKTMVKSQPVKITEDDADTDVNLTFDGVMSEDDAGTYLDDMFSAISDYTSSGEIADATDSDGKDLDEYFANGTANKDYQEFITMAKGYYKNEDVLNVMYTPSVVSIAPGEDNQCELTYDVKYEFVNSEDERTQIFRYTATVKKSGDDYQIVSISPAEKISATTETDDEDD</sequence>
<dbReference type="InterPro" id="IPR026870">
    <property type="entry name" value="Zinc_ribbon_dom"/>
</dbReference>
<keyword evidence="2" id="KW-1133">Transmembrane helix</keyword>
<keyword evidence="2" id="KW-0812">Transmembrane</keyword>
<feature type="region of interest" description="Disordered" evidence="1">
    <location>
        <begin position="48"/>
        <end position="78"/>
    </location>
</feature>
<protein>
    <submittedName>
        <fullName evidence="6">Zinc ribbon domain-containing protein</fullName>
    </submittedName>
</protein>
<dbReference type="PANTHER" id="PTHR40038:SF1">
    <property type="entry name" value="MEMBRANE-ASSOCIATED PROTEIN TCAA"/>
    <property type="match status" value="1"/>
</dbReference>
<dbReference type="PANTHER" id="PTHR40038">
    <property type="entry name" value="MEMBRANE-ASSOCIATED PROTEIN TCAA"/>
    <property type="match status" value="1"/>
</dbReference>
<dbReference type="EMBL" id="JBHLUK010000071">
    <property type="protein sequence ID" value="MFC0424440.1"/>
    <property type="molecule type" value="Genomic_DNA"/>
</dbReference>
<feature type="domain" description="TcaA second" evidence="4">
    <location>
        <begin position="111"/>
        <end position="197"/>
    </location>
</feature>
<feature type="compositionally biased region" description="Low complexity" evidence="1">
    <location>
        <begin position="49"/>
        <end position="69"/>
    </location>
</feature>
<feature type="domain" description="Zinc-ribbon" evidence="3">
    <location>
        <begin position="19"/>
        <end position="41"/>
    </location>
</feature>
<feature type="transmembrane region" description="Helical" evidence="2">
    <location>
        <begin position="85"/>
        <end position="104"/>
    </location>
</feature>
<evidence type="ECO:0000313" key="7">
    <source>
        <dbReference type="Proteomes" id="UP001589855"/>
    </source>
</evidence>
<evidence type="ECO:0000256" key="1">
    <source>
        <dbReference type="SAM" id="MobiDB-lite"/>
    </source>
</evidence>
<reference evidence="6 7" key="1">
    <citation type="submission" date="2024-09" db="EMBL/GenBank/DDBJ databases">
        <authorList>
            <person name="Sun Q."/>
            <person name="Mori K."/>
        </authorList>
    </citation>
    <scope>NUCLEOTIDE SEQUENCE [LARGE SCALE GENOMIC DNA]</scope>
    <source>
        <strain evidence="6 7">TBRC 4575</strain>
    </source>
</reference>
<dbReference type="Pfam" id="PF22820">
    <property type="entry name" value="TcaA_3rd_4th"/>
    <property type="match status" value="2"/>
</dbReference>
<comment type="caution">
    <text evidence="6">The sequence shown here is derived from an EMBL/GenBank/DDBJ whole genome shotgun (WGS) entry which is preliminary data.</text>
</comment>
<evidence type="ECO:0000256" key="2">
    <source>
        <dbReference type="SAM" id="Phobius"/>
    </source>
</evidence>
<feature type="domain" description="TcaA 4th" evidence="5">
    <location>
        <begin position="201"/>
        <end position="270"/>
    </location>
</feature>
<dbReference type="InterPro" id="IPR054529">
    <property type="entry name" value="TcaA_2nd"/>
</dbReference>
<dbReference type="InterPro" id="IPR054530">
    <property type="entry name" value="TcaA_4th"/>
</dbReference>
<dbReference type="Proteomes" id="UP001589855">
    <property type="component" value="Unassembled WGS sequence"/>
</dbReference>
<keyword evidence="7" id="KW-1185">Reference proteome</keyword>